<feature type="transmembrane region" description="Helical" evidence="8">
    <location>
        <begin position="186"/>
        <end position="206"/>
    </location>
</feature>
<feature type="transmembrane region" description="Helical" evidence="8">
    <location>
        <begin position="12"/>
        <end position="27"/>
    </location>
</feature>
<dbReference type="PANTHER" id="PTHR21716">
    <property type="entry name" value="TRANSMEMBRANE PROTEIN"/>
    <property type="match status" value="1"/>
</dbReference>
<feature type="transmembrane region" description="Helical" evidence="8">
    <location>
        <begin position="33"/>
        <end position="50"/>
    </location>
</feature>
<evidence type="ECO:0000313" key="9">
    <source>
        <dbReference type="EMBL" id="OGL52296.1"/>
    </source>
</evidence>
<dbReference type="EMBL" id="MGDJ01000028">
    <property type="protein sequence ID" value="OGL52296.1"/>
    <property type="molecule type" value="Genomic_DNA"/>
</dbReference>
<keyword evidence="3" id="KW-0813">Transport</keyword>
<evidence type="ECO:0000256" key="4">
    <source>
        <dbReference type="ARBA" id="ARBA00022475"/>
    </source>
</evidence>
<keyword evidence="4" id="KW-1003">Cell membrane</keyword>
<evidence type="ECO:0008006" key="11">
    <source>
        <dbReference type="Google" id="ProtNLM"/>
    </source>
</evidence>
<dbReference type="GO" id="GO:0005886">
    <property type="term" value="C:plasma membrane"/>
    <property type="evidence" value="ECO:0007669"/>
    <property type="project" value="UniProtKB-SubCell"/>
</dbReference>
<accession>A0A1F7SEQ9</accession>
<evidence type="ECO:0000256" key="6">
    <source>
        <dbReference type="ARBA" id="ARBA00022989"/>
    </source>
</evidence>
<feature type="transmembrane region" description="Helical" evidence="8">
    <location>
        <begin position="282"/>
        <end position="311"/>
    </location>
</feature>
<keyword evidence="7 8" id="KW-0472">Membrane</keyword>
<dbReference type="Pfam" id="PF01594">
    <property type="entry name" value="AI-2E_transport"/>
    <property type="match status" value="1"/>
</dbReference>
<reference evidence="9 10" key="1">
    <citation type="journal article" date="2016" name="Nat. Commun.">
        <title>Thousands of microbial genomes shed light on interconnected biogeochemical processes in an aquifer system.</title>
        <authorList>
            <person name="Anantharaman K."/>
            <person name="Brown C.T."/>
            <person name="Hug L.A."/>
            <person name="Sharon I."/>
            <person name="Castelle C.J."/>
            <person name="Probst A.J."/>
            <person name="Thomas B.C."/>
            <person name="Singh A."/>
            <person name="Wilkins M.J."/>
            <person name="Karaoz U."/>
            <person name="Brodie E.L."/>
            <person name="Williams K.H."/>
            <person name="Hubbard S.S."/>
            <person name="Banfield J.F."/>
        </authorList>
    </citation>
    <scope>NUCLEOTIDE SEQUENCE [LARGE SCALE GENOMIC DNA]</scope>
</reference>
<dbReference type="InterPro" id="IPR002549">
    <property type="entry name" value="AI-2E-like"/>
</dbReference>
<evidence type="ECO:0000256" key="2">
    <source>
        <dbReference type="ARBA" id="ARBA00009773"/>
    </source>
</evidence>
<evidence type="ECO:0000256" key="7">
    <source>
        <dbReference type="ARBA" id="ARBA00023136"/>
    </source>
</evidence>
<evidence type="ECO:0000256" key="5">
    <source>
        <dbReference type="ARBA" id="ARBA00022692"/>
    </source>
</evidence>
<feature type="transmembrane region" description="Helical" evidence="8">
    <location>
        <begin position="239"/>
        <end position="262"/>
    </location>
</feature>
<feature type="transmembrane region" description="Helical" evidence="8">
    <location>
        <begin position="132"/>
        <end position="154"/>
    </location>
</feature>
<gene>
    <name evidence="9" type="ORF">A3K55_00590</name>
</gene>
<comment type="similarity">
    <text evidence="2">Belongs to the autoinducer-2 exporter (AI-2E) (TC 2.A.86) family.</text>
</comment>
<name>A0A1F7SEQ9_9BACT</name>
<feature type="transmembrane region" description="Helical" evidence="8">
    <location>
        <begin position="62"/>
        <end position="87"/>
    </location>
</feature>
<keyword evidence="5 8" id="KW-0812">Transmembrane</keyword>
<evidence type="ECO:0000256" key="3">
    <source>
        <dbReference type="ARBA" id="ARBA00022448"/>
    </source>
</evidence>
<evidence type="ECO:0000256" key="1">
    <source>
        <dbReference type="ARBA" id="ARBA00004651"/>
    </source>
</evidence>
<protein>
    <recommendedName>
        <fullName evidence="11">AI-2E family transporter</fullName>
    </recommendedName>
</protein>
<sequence length="330" mass="36584">MKPQRIEISYKTIVFTTVFLLSLYLLWQVRSLIYLVFFCFILMESLNPTVDRLERLKIPRAFAILFLYAIILTFFSFAIAGIVPILIEQTTALIKNLPSTIENLRFFGTSVIDLSSQFKIVESLPQNIAKTILSLFSNIFSGFVVFVITFYLLLERKNIGNYSFRLFGPQGKKKTLRVMNRLETRLGSWINAEIILMVAVGLLSYLGYLILGLNYTVPLAIIAGMLEIVPNIGPTISTLIAGLIGLTISPLVAILALIWGIVVQQVENNFLVPRVMKDAIGLNPLITILLLAAGAKLAGIGGAILAVPVYLTIETIVNVLSENSKTSPRN</sequence>
<comment type="caution">
    <text evidence="9">The sequence shown here is derived from an EMBL/GenBank/DDBJ whole genome shotgun (WGS) entry which is preliminary data.</text>
</comment>
<dbReference type="AlphaFoldDB" id="A0A1F7SEQ9"/>
<keyword evidence="6 8" id="KW-1133">Transmembrane helix</keyword>
<dbReference type="PANTHER" id="PTHR21716:SF53">
    <property type="entry name" value="PERMEASE PERM-RELATED"/>
    <property type="match status" value="1"/>
</dbReference>
<dbReference type="GO" id="GO:0055085">
    <property type="term" value="P:transmembrane transport"/>
    <property type="evidence" value="ECO:0007669"/>
    <property type="project" value="TreeGrafter"/>
</dbReference>
<feature type="transmembrane region" description="Helical" evidence="8">
    <location>
        <begin position="212"/>
        <end position="232"/>
    </location>
</feature>
<proteinExistence type="inferred from homology"/>
<evidence type="ECO:0000313" key="10">
    <source>
        <dbReference type="Proteomes" id="UP000185874"/>
    </source>
</evidence>
<organism evidence="9 10">
    <name type="scientific">Candidatus Shapirobacteria bacterium RBG_13_44_7</name>
    <dbReference type="NCBI Taxonomy" id="1802149"/>
    <lineage>
        <taxon>Bacteria</taxon>
        <taxon>Candidatus Shapironibacteriota</taxon>
    </lineage>
</organism>
<evidence type="ECO:0000256" key="8">
    <source>
        <dbReference type="SAM" id="Phobius"/>
    </source>
</evidence>
<dbReference type="Proteomes" id="UP000185874">
    <property type="component" value="Unassembled WGS sequence"/>
</dbReference>
<comment type="subcellular location">
    <subcellularLocation>
        <location evidence="1">Cell membrane</location>
        <topology evidence="1">Multi-pass membrane protein</topology>
    </subcellularLocation>
</comment>